<dbReference type="Proteomes" id="UP000239936">
    <property type="component" value="Unassembled WGS sequence"/>
</dbReference>
<keyword evidence="1" id="KW-0812">Transmembrane</keyword>
<evidence type="ECO:0000313" key="2">
    <source>
        <dbReference type="EMBL" id="PQJ97185.1"/>
    </source>
</evidence>
<keyword evidence="1" id="KW-1133">Transmembrane helix</keyword>
<dbReference type="AlphaFoldDB" id="A0A2S7XTX0"/>
<proteinExistence type="predicted"/>
<reference evidence="2 3" key="1">
    <citation type="submission" date="2018-01" db="EMBL/GenBank/DDBJ databases">
        <title>The complete genome sequence of Chromatium okenii LaCa, a purple sulfur bacterium with a turbulent life.</title>
        <authorList>
            <person name="Luedin S.M."/>
            <person name="Liechti N."/>
            <person name="Storelli N."/>
            <person name="Danza F."/>
            <person name="Wittwer M."/>
            <person name="Pothier J.F."/>
            <person name="Tonolla M.A."/>
        </authorList>
    </citation>
    <scope>NUCLEOTIDE SEQUENCE [LARGE SCALE GENOMIC DNA]</scope>
    <source>
        <strain evidence="2 3">LaCa</strain>
    </source>
</reference>
<organism evidence="2 3">
    <name type="scientific">Chromatium okenii</name>
    <dbReference type="NCBI Taxonomy" id="61644"/>
    <lineage>
        <taxon>Bacteria</taxon>
        <taxon>Pseudomonadati</taxon>
        <taxon>Pseudomonadota</taxon>
        <taxon>Gammaproteobacteria</taxon>
        <taxon>Chromatiales</taxon>
        <taxon>Chromatiaceae</taxon>
        <taxon>Chromatium</taxon>
    </lineage>
</organism>
<keyword evidence="1" id="KW-0472">Membrane</keyword>
<keyword evidence="3" id="KW-1185">Reference proteome</keyword>
<evidence type="ECO:0000256" key="1">
    <source>
        <dbReference type="SAM" id="Phobius"/>
    </source>
</evidence>
<protein>
    <submittedName>
        <fullName evidence="2">Uncharacterized protein</fullName>
    </submittedName>
</protein>
<accession>A0A2S7XTX0</accession>
<feature type="transmembrane region" description="Helical" evidence="1">
    <location>
        <begin position="28"/>
        <end position="46"/>
    </location>
</feature>
<dbReference type="EMBL" id="PPGH01000018">
    <property type="protein sequence ID" value="PQJ97185.1"/>
    <property type="molecule type" value="Genomic_DNA"/>
</dbReference>
<comment type="caution">
    <text evidence="2">The sequence shown here is derived from an EMBL/GenBank/DDBJ whole genome shotgun (WGS) entry which is preliminary data.</text>
</comment>
<sequence>MAVTTAIFPDNCSLTTDNFFGTHIMHCWSQSLLIVVVVILGTLNIFNAACGQKGRLTLPDTAPGAAIPVVPAAPASATTQLPSR</sequence>
<name>A0A2S7XTX0_9GAMM</name>
<gene>
    <name evidence="2" type="ORF">CXB77_04360</name>
</gene>
<evidence type="ECO:0000313" key="3">
    <source>
        <dbReference type="Proteomes" id="UP000239936"/>
    </source>
</evidence>